<sequence>MAGSTSVTGMENFGAFQDPIYAEGLLAKHSRYPFTFEDLERRAGEVLDHEIFDYIRGGAGDETTQSRNVAALRRYGFVPRMLRDRTARDLSTTFLGRELPAPIFLCPVGANGMAYPDGDLETARAAAALGIAAMYSTLSDAPLEQIADARGDSFAMFQLYPTRDDRLTDNLVRRADAAGFDALAITLDTGTLGWRPRDLTNAYIPFLRGRCLANYTSDPRFLELAGAENPAPLHAGIVWSSLFSKPTFGWEDVARIRRLTDLPIVLKGICHPDDARRAAAEGVDAVACSNHGGRQANGGLPAIGHLPDVIAASGLPVVFDSGIRDGVDVLRVLGLGATLAGIGRPYVYGLALGGADGVAHVVRSLLAEADLTMAADCFARIADLQVVEAR</sequence>
<gene>
    <name evidence="5" type="ORF">GCM10023147_48340</name>
</gene>
<keyword evidence="2" id="KW-0560">Oxidoreductase</keyword>
<comment type="similarity">
    <text evidence="3">Belongs to the FMN-dependent alpha-hydroxy acid dehydrogenase family.</text>
</comment>
<evidence type="ECO:0000256" key="1">
    <source>
        <dbReference type="ARBA" id="ARBA00001917"/>
    </source>
</evidence>
<dbReference type="PIRSF" id="PIRSF000138">
    <property type="entry name" value="Al-hdrx_acd_dh"/>
    <property type="match status" value="1"/>
</dbReference>
<dbReference type="InterPro" id="IPR013785">
    <property type="entry name" value="Aldolase_TIM"/>
</dbReference>
<keyword evidence="6" id="KW-1185">Reference proteome</keyword>
<dbReference type="SUPFAM" id="SSF51395">
    <property type="entry name" value="FMN-linked oxidoreductases"/>
    <property type="match status" value="1"/>
</dbReference>
<reference evidence="6" key="1">
    <citation type="journal article" date="2019" name="Int. J. Syst. Evol. Microbiol.">
        <title>The Global Catalogue of Microorganisms (GCM) 10K type strain sequencing project: providing services to taxonomists for standard genome sequencing and annotation.</title>
        <authorList>
            <consortium name="The Broad Institute Genomics Platform"/>
            <consortium name="The Broad Institute Genome Sequencing Center for Infectious Disease"/>
            <person name="Wu L."/>
            <person name="Ma J."/>
        </authorList>
    </citation>
    <scope>NUCLEOTIDE SEQUENCE [LARGE SCALE GENOMIC DNA]</scope>
    <source>
        <strain evidence="6">JCM 17688</strain>
    </source>
</reference>
<evidence type="ECO:0000256" key="3">
    <source>
        <dbReference type="ARBA" id="ARBA00024042"/>
    </source>
</evidence>
<evidence type="ECO:0000259" key="4">
    <source>
        <dbReference type="PROSITE" id="PS51349"/>
    </source>
</evidence>
<name>A0ABP8KEY9_9ACTN</name>
<dbReference type="Pfam" id="PF01070">
    <property type="entry name" value="FMN_dh"/>
    <property type="match status" value="1"/>
</dbReference>
<accession>A0ABP8KEY9</accession>
<dbReference type="PROSITE" id="PS00557">
    <property type="entry name" value="FMN_HYDROXY_ACID_DH_1"/>
    <property type="match status" value="1"/>
</dbReference>
<dbReference type="InterPro" id="IPR008259">
    <property type="entry name" value="FMN_hydac_DH_AS"/>
</dbReference>
<dbReference type="Proteomes" id="UP001500635">
    <property type="component" value="Unassembled WGS sequence"/>
</dbReference>
<evidence type="ECO:0000256" key="2">
    <source>
        <dbReference type="ARBA" id="ARBA00023002"/>
    </source>
</evidence>
<dbReference type="Gene3D" id="3.20.20.70">
    <property type="entry name" value="Aldolase class I"/>
    <property type="match status" value="1"/>
</dbReference>
<dbReference type="PROSITE" id="PS51349">
    <property type="entry name" value="FMN_HYDROXY_ACID_DH_2"/>
    <property type="match status" value="1"/>
</dbReference>
<feature type="domain" description="FMN hydroxy acid dehydrogenase" evidence="4">
    <location>
        <begin position="28"/>
        <end position="390"/>
    </location>
</feature>
<proteinExistence type="inferred from homology"/>
<evidence type="ECO:0000313" key="6">
    <source>
        <dbReference type="Proteomes" id="UP001500635"/>
    </source>
</evidence>
<dbReference type="PANTHER" id="PTHR10578">
    <property type="entry name" value="S -2-HYDROXY-ACID OXIDASE-RELATED"/>
    <property type="match status" value="1"/>
</dbReference>
<comment type="caution">
    <text evidence="5">The sequence shown here is derived from an EMBL/GenBank/DDBJ whole genome shotgun (WGS) entry which is preliminary data.</text>
</comment>
<dbReference type="InterPro" id="IPR000262">
    <property type="entry name" value="FMN-dep_DH"/>
</dbReference>
<comment type="cofactor">
    <cofactor evidence="1">
        <name>FMN</name>
        <dbReference type="ChEBI" id="CHEBI:58210"/>
    </cofactor>
</comment>
<dbReference type="PANTHER" id="PTHR10578:SF143">
    <property type="entry name" value="FMN-DEPENDENT ALPHA-HYDROXY ACID DEHYDROGENASE PB1A11.03"/>
    <property type="match status" value="1"/>
</dbReference>
<dbReference type="InterPro" id="IPR012133">
    <property type="entry name" value="Alpha-hydoxy_acid_DH_FMN"/>
</dbReference>
<dbReference type="InterPro" id="IPR037396">
    <property type="entry name" value="FMN_HAD"/>
</dbReference>
<evidence type="ECO:0000313" key="5">
    <source>
        <dbReference type="EMBL" id="GAA4405272.1"/>
    </source>
</evidence>
<dbReference type="EMBL" id="BAABFR010000135">
    <property type="protein sequence ID" value="GAA4405272.1"/>
    <property type="molecule type" value="Genomic_DNA"/>
</dbReference>
<organism evidence="5 6">
    <name type="scientific">Tsukamurella soli</name>
    <dbReference type="NCBI Taxonomy" id="644556"/>
    <lineage>
        <taxon>Bacteria</taxon>
        <taxon>Bacillati</taxon>
        <taxon>Actinomycetota</taxon>
        <taxon>Actinomycetes</taxon>
        <taxon>Mycobacteriales</taxon>
        <taxon>Tsukamurellaceae</taxon>
        <taxon>Tsukamurella</taxon>
    </lineage>
</organism>
<protein>
    <submittedName>
        <fullName evidence="5">Alpha-hydroxy-acid oxidizing protein</fullName>
    </submittedName>
</protein>